<dbReference type="Gene3D" id="2.170.130.10">
    <property type="entry name" value="TonB-dependent receptor, plug domain"/>
    <property type="match status" value="1"/>
</dbReference>
<keyword evidence="2 7" id="KW-0813">Transport</keyword>
<keyword evidence="6 7" id="KW-0998">Cell outer membrane</keyword>
<feature type="domain" description="Secretin/TonB short N-terminal" evidence="9">
    <location>
        <begin position="65"/>
        <end position="116"/>
    </location>
</feature>
<dbReference type="InterPro" id="IPR036942">
    <property type="entry name" value="Beta-barrel_TonB_sf"/>
</dbReference>
<dbReference type="Pfam" id="PF07660">
    <property type="entry name" value="STN"/>
    <property type="match status" value="1"/>
</dbReference>
<dbReference type="Gene3D" id="2.60.40.1120">
    <property type="entry name" value="Carboxypeptidase-like, regulatory domain"/>
    <property type="match status" value="1"/>
</dbReference>
<gene>
    <name evidence="10" type="ORF">SAMN04488508_101474</name>
</gene>
<evidence type="ECO:0000256" key="3">
    <source>
        <dbReference type="ARBA" id="ARBA00022452"/>
    </source>
</evidence>
<dbReference type="InterPro" id="IPR023996">
    <property type="entry name" value="TonB-dep_OMP_SusC/RagA"/>
</dbReference>
<evidence type="ECO:0000256" key="1">
    <source>
        <dbReference type="ARBA" id="ARBA00004571"/>
    </source>
</evidence>
<accession>A0A1M6ATX3</accession>
<sequence length="1175" mass="130313">MKKNRSGVFLSRKHLIRIMKIYSLLICITLSKLFSFNTYSQNISISLKEVTLKVAIEEIEEKSEFRFFYNNSLIDISKKVSLTVNNEKVKRILNDLFTGTNIDFSIYKNQIVLFPHDGKTSEETFKKVLDYIKKNAESSIKRSTIPTNFSFAQNRIRGTVIGSDGVPLPGVNVAIKGTNRGALTDFDGNYELDANFGETMVFSYVGFVTQEISVDKNRIDVTLQEDVSTLDEVVVVAYGTASRSSVVGSIAQIESEDIERRPVTNVLTVLDGAAPGVKITPANGQPGSSPAIRVRGFGSINASNSPLIVVDGVEFVGNFSSLNPNDIANVTILKDAASTSLYGSRAANGVVIITTKKGKKGKDTFSIDISQGVSTRSIGEYDRLDPAQYYEAMWEALRNSLSISGNTPLAEANQQATDEIFDELGINPFNVPNNQIVLPDGNINPNASLRYDDLDWQELLVRTGYRSNLNFSYSGSSETTDYFASLSYLEEDGYIINSNFERITGRININSQLHKNFKTGINLSVASSESNNANDGGNTSLVNPFRTTRLIAPIYPVFLHDADTGAFVLDENGNRQFDSSNSRVGSSAGRNVIQETILNRDSDKIFSVNARAYTEFKFLNDFTFTFNAAMDKRFFSNIQFNNPIVGDGAPDGVAEKDEITNTTINYNQLLRYNKNIGEHGISVLLGHESFDTERNFFTANRRGQVVDGNIELINFTTTQDVDSNTRRLTREGYFGSFNYDYRNTYYLSGSYRRDASSRFSDGNRWGDFFSVGASWRLDQEAFVSNVDWINLLKLRASYGEVGNDNLLDAAGVSDFYISQGLFDLGFNNQLEGGILSATTGNPDITWETNIQSDAAVEFGFLNNRISGTIEYYRRKSKDLLFLVPIPTASGLDTKPDNIGSMVNNGWEFDLNFGIINSANFDWKLNINAATIANEITELPQEEIINGTKKLVVGGDIFAFFLRDWYGVDPDDGSGLFVLDPELGAVGDSDVRTATDGTIVTTNQNKALRDFVGTAVPDLFGAFTNTFRYKNFDLGFTFTYQIGGQTYDTNYANLMESGEFGVALSTDILRRWQRPGDITDVPRLDANQTAAFGAASDRWLVKSDFLALRQVNMSYNFDKDLVNKLGLANARIYVSGENIFVINERKGLEPGQRFNGTTSNRFTPSRVISLGFNATF</sequence>
<comment type="similarity">
    <text evidence="7">Belongs to the TonB-dependent receptor family.</text>
</comment>
<dbReference type="PROSITE" id="PS52016">
    <property type="entry name" value="TONB_DEPENDENT_REC_3"/>
    <property type="match status" value="1"/>
</dbReference>
<keyword evidence="3 7" id="KW-1134">Transmembrane beta strand</keyword>
<protein>
    <submittedName>
        <fullName evidence="10">TonB-linked outer membrane protein, SusC/RagA family</fullName>
    </submittedName>
</protein>
<keyword evidence="11" id="KW-1185">Reference proteome</keyword>
<evidence type="ECO:0000256" key="7">
    <source>
        <dbReference type="PROSITE-ProRule" id="PRU01360"/>
    </source>
</evidence>
<dbReference type="Pfam" id="PF13715">
    <property type="entry name" value="CarbopepD_reg_2"/>
    <property type="match status" value="1"/>
</dbReference>
<proteinExistence type="inferred from homology"/>
<keyword evidence="4 7" id="KW-0812">Transmembrane</keyword>
<name>A0A1M6ATX3_9FLAO</name>
<keyword evidence="5 7" id="KW-0472">Membrane</keyword>
<dbReference type="InterPro" id="IPR008969">
    <property type="entry name" value="CarboxyPept-like_regulatory"/>
</dbReference>
<evidence type="ECO:0000259" key="9">
    <source>
        <dbReference type="SMART" id="SM00965"/>
    </source>
</evidence>
<keyword evidence="8" id="KW-1133">Transmembrane helix</keyword>
<dbReference type="InterPro" id="IPR012910">
    <property type="entry name" value="Plug_dom"/>
</dbReference>
<comment type="subcellular location">
    <subcellularLocation>
        <location evidence="1 7">Cell outer membrane</location>
        <topology evidence="1 7">Multi-pass membrane protein</topology>
    </subcellularLocation>
</comment>
<evidence type="ECO:0000256" key="4">
    <source>
        <dbReference type="ARBA" id="ARBA00022692"/>
    </source>
</evidence>
<dbReference type="Pfam" id="PF07715">
    <property type="entry name" value="Plug"/>
    <property type="match status" value="1"/>
</dbReference>
<dbReference type="InterPro" id="IPR023997">
    <property type="entry name" value="TonB-dep_OMP_SusC/RagA_CS"/>
</dbReference>
<dbReference type="SMART" id="SM00965">
    <property type="entry name" value="STN"/>
    <property type="match status" value="1"/>
</dbReference>
<dbReference type="InterPro" id="IPR039426">
    <property type="entry name" value="TonB-dep_rcpt-like"/>
</dbReference>
<dbReference type="SUPFAM" id="SSF56935">
    <property type="entry name" value="Porins"/>
    <property type="match status" value="1"/>
</dbReference>
<reference evidence="11" key="1">
    <citation type="submission" date="2016-11" db="EMBL/GenBank/DDBJ databases">
        <authorList>
            <person name="Varghese N."/>
            <person name="Submissions S."/>
        </authorList>
    </citation>
    <scope>NUCLEOTIDE SEQUENCE [LARGE SCALE GENOMIC DNA]</scope>
    <source>
        <strain evidence="11">DSM 22623</strain>
    </source>
</reference>
<dbReference type="GO" id="GO:0009279">
    <property type="term" value="C:cell outer membrane"/>
    <property type="evidence" value="ECO:0007669"/>
    <property type="project" value="UniProtKB-SubCell"/>
</dbReference>
<dbReference type="Proteomes" id="UP000184432">
    <property type="component" value="Unassembled WGS sequence"/>
</dbReference>
<dbReference type="NCBIfam" id="TIGR04057">
    <property type="entry name" value="SusC_RagA_signa"/>
    <property type="match status" value="1"/>
</dbReference>
<evidence type="ECO:0000256" key="5">
    <source>
        <dbReference type="ARBA" id="ARBA00023136"/>
    </source>
</evidence>
<dbReference type="InterPro" id="IPR037066">
    <property type="entry name" value="Plug_dom_sf"/>
</dbReference>
<evidence type="ECO:0000313" key="10">
    <source>
        <dbReference type="EMBL" id="SHI39926.1"/>
    </source>
</evidence>
<dbReference type="NCBIfam" id="TIGR04056">
    <property type="entry name" value="OMP_RagA_SusC"/>
    <property type="match status" value="1"/>
</dbReference>
<feature type="transmembrane region" description="Helical" evidence="8">
    <location>
        <begin position="21"/>
        <end position="39"/>
    </location>
</feature>
<dbReference type="EMBL" id="FQYP01000001">
    <property type="protein sequence ID" value="SHI39926.1"/>
    <property type="molecule type" value="Genomic_DNA"/>
</dbReference>
<dbReference type="SUPFAM" id="SSF49464">
    <property type="entry name" value="Carboxypeptidase regulatory domain-like"/>
    <property type="match status" value="1"/>
</dbReference>
<evidence type="ECO:0000256" key="8">
    <source>
        <dbReference type="SAM" id="Phobius"/>
    </source>
</evidence>
<organism evidence="10 11">
    <name type="scientific">Aquimarina spongiae</name>
    <dbReference type="NCBI Taxonomy" id="570521"/>
    <lineage>
        <taxon>Bacteria</taxon>
        <taxon>Pseudomonadati</taxon>
        <taxon>Bacteroidota</taxon>
        <taxon>Flavobacteriia</taxon>
        <taxon>Flavobacteriales</taxon>
        <taxon>Flavobacteriaceae</taxon>
        <taxon>Aquimarina</taxon>
    </lineage>
</organism>
<dbReference type="InterPro" id="IPR011662">
    <property type="entry name" value="Secretin/TonB_short_N"/>
</dbReference>
<dbReference type="Gene3D" id="2.40.170.20">
    <property type="entry name" value="TonB-dependent receptor, beta-barrel domain"/>
    <property type="match status" value="1"/>
</dbReference>
<dbReference type="AlphaFoldDB" id="A0A1M6ATX3"/>
<evidence type="ECO:0000256" key="2">
    <source>
        <dbReference type="ARBA" id="ARBA00022448"/>
    </source>
</evidence>
<evidence type="ECO:0000256" key="6">
    <source>
        <dbReference type="ARBA" id="ARBA00023237"/>
    </source>
</evidence>
<dbReference type="STRING" id="570521.SAMN04488508_101474"/>
<evidence type="ECO:0000313" key="11">
    <source>
        <dbReference type="Proteomes" id="UP000184432"/>
    </source>
</evidence>